<dbReference type="EMBL" id="AWUE01020024">
    <property type="protein sequence ID" value="OMO70217.1"/>
    <property type="molecule type" value="Genomic_DNA"/>
</dbReference>
<proteinExistence type="predicted"/>
<dbReference type="InterPro" id="IPR025525">
    <property type="entry name" value="hAT-like_transposase_RNase-H"/>
</dbReference>
<protein>
    <recommendedName>
        <fullName evidence="2">hAT-like transposase RNase-H fold domain-containing protein</fullName>
    </recommendedName>
</protein>
<dbReference type="AlphaFoldDB" id="A0A1R3HIP4"/>
<organism evidence="3 4">
    <name type="scientific">Corchorus olitorius</name>
    <dbReference type="NCBI Taxonomy" id="93759"/>
    <lineage>
        <taxon>Eukaryota</taxon>
        <taxon>Viridiplantae</taxon>
        <taxon>Streptophyta</taxon>
        <taxon>Embryophyta</taxon>
        <taxon>Tracheophyta</taxon>
        <taxon>Spermatophyta</taxon>
        <taxon>Magnoliopsida</taxon>
        <taxon>eudicotyledons</taxon>
        <taxon>Gunneridae</taxon>
        <taxon>Pentapetalae</taxon>
        <taxon>rosids</taxon>
        <taxon>malvids</taxon>
        <taxon>Malvales</taxon>
        <taxon>Malvaceae</taxon>
        <taxon>Grewioideae</taxon>
        <taxon>Apeibeae</taxon>
        <taxon>Corchorus</taxon>
    </lineage>
</organism>
<dbReference type="Pfam" id="PF14372">
    <property type="entry name" value="hAT-like_RNase-H"/>
    <property type="match status" value="1"/>
</dbReference>
<feature type="compositionally biased region" description="Polar residues" evidence="1">
    <location>
        <begin position="1"/>
        <end position="11"/>
    </location>
</feature>
<gene>
    <name evidence="3" type="ORF">COLO4_28700</name>
</gene>
<name>A0A1R3HIP4_9ROSI</name>
<dbReference type="Proteomes" id="UP000187203">
    <property type="component" value="Unassembled WGS sequence"/>
</dbReference>
<keyword evidence="4" id="KW-1185">Reference proteome</keyword>
<feature type="region of interest" description="Disordered" evidence="1">
    <location>
        <begin position="1"/>
        <end position="82"/>
    </location>
</feature>
<evidence type="ECO:0000259" key="2">
    <source>
        <dbReference type="Pfam" id="PF14372"/>
    </source>
</evidence>
<evidence type="ECO:0000256" key="1">
    <source>
        <dbReference type="SAM" id="MobiDB-lite"/>
    </source>
</evidence>
<dbReference type="GO" id="GO:0003677">
    <property type="term" value="F:DNA binding"/>
    <property type="evidence" value="ECO:0007669"/>
    <property type="project" value="InterPro"/>
</dbReference>
<dbReference type="PANTHER" id="PTHR23272">
    <property type="entry name" value="BED FINGER-RELATED"/>
    <property type="match status" value="1"/>
</dbReference>
<evidence type="ECO:0000313" key="4">
    <source>
        <dbReference type="Proteomes" id="UP000187203"/>
    </source>
</evidence>
<sequence length="159" mass="16949">MDSTASSTPSPRNEIESSCGPAPGSGSGNGTNSGYVEPCPPFPSTLPVPTAVAPSSTALGKASNIPSDIPKPTGKGGGKLGSQTSLAWEHFSKLPCTDSVKAMASRMKEKYQKYWGNIQNLNPLLFIAVILDPRHKLDYAMFVIEDVYEAKKLMNYALK</sequence>
<feature type="domain" description="hAT-like transposase RNase-H fold" evidence="2">
    <location>
        <begin position="97"/>
        <end position="151"/>
    </location>
</feature>
<reference evidence="4" key="1">
    <citation type="submission" date="2013-09" db="EMBL/GenBank/DDBJ databases">
        <title>Corchorus olitorius genome sequencing.</title>
        <authorList>
            <person name="Alam M."/>
            <person name="Haque M.S."/>
            <person name="Islam M.S."/>
            <person name="Emdad E.M."/>
            <person name="Islam M.M."/>
            <person name="Ahmed B."/>
            <person name="Halim A."/>
            <person name="Hossen Q.M.M."/>
            <person name="Hossain M.Z."/>
            <person name="Ahmed R."/>
            <person name="Khan M.M."/>
            <person name="Islam R."/>
            <person name="Rashid M.M."/>
            <person name="Khan S.A."/>
            <person name="Rahman M.S."/>
            <person name="Alam M."/>
            <person name="Yahiya A.S."/>
            <person name="Khan M.S."/>
            <person name="Azam M.S."/>
            <person name="Haque T."/>
            <person name="Lashkar M.Z.H."/>
            <person name="Akhand A.I."/>
            <person name="Morshed G."/>
            <person name="Roy S."/>
            <person name="Uddin K.S."/>
            <person name="Rabeya T."/>
            <person name="Hossain A.S."/>
            <person name="Chowdhury A."/>
            <person name="Snigdha A.R."/>
            <person name="Mortoza M.S."/>
            <person name="Matin S.A."/>
            <person name="Hoque S.M.E."/>
            <person name="Islam M.K."/>
            <person name="Roy D.K."/>
            <person name="Haider R."/>
            <person name="Moosa M.M."/>
            <person name="Elias S.M."/>
            <person name="Hasan A.M."/>
            <person name="Jahan S."/>
            <person name="Shafiuddin M."/>
            <person name="Mahmood N."/>
            <person name="Shommy N.S."/>
        </authorList>
    </citation>
    <scope>NUCLEOTIDE SEQUENCE [LARGE SCALE GENOMIC DNA]</scope>
    <source>
        <strain evidence="4">cv. O-4</strain>
    </source>
</reference>
<accession>A0A1R3HIP4</accession>
<dbReference type="OrthoDB" id="1738615at2759"/>
<dbReference type="PANTHER" id="PTHR23272:SF161">
    <property type="entry name" value="ZINC FINGER BED DOMAIN-CONTAINING PROTEIN RICESLEEPER 1-LIKE"/>
    <property type="match status" value="1"/>
</dbReference>
<comment type="caution">
    <text evidence="3">The sequence shown here is derived from an EMBL/GenBank/DDBJ whole genome shotgun (WGS) entry which is preliminary data.</text>
</comment>
<evidence type="ECO:0000313" key="3">
    <source>
        <dbReference type="EMBL" id="OMO70217.1"/>
    </source>
</evidence>